<accession>A0A2K1QX59</accession>
<dbReference type="Proteomes" id="UP000243797">
    <property type="component" value="Unassembled WGS sequence"/>
</dbReference>
<evidence type="ECO:0000313" key="3">
    <source>
        <dbReference type="EMBL" id="PNS19637.1"/>
    </source>
</evidence>
<gene>
    <name evidence="3" type="ORF">CAC42_7481</name>
</gene>
<sequence>MSSSNGTVVPLYILADSSQQFVGSVISANPSQTAIVLNCAPGLDSSECGYYNLSVTVGPWAASTAAPNLPATGSYDMYMAMDSGSEPESDGNQGFTFGVHCDVTSRTIPAVCTTTNIGGNNDGTPTLTITNPGASENSNDYALSLVSLTLTAGAEKLSAAATATAGGASSTGTSTGTSSMASSGSKSMSTGASMTGSGASASQTGAASVYSVNIGTVGLLFMAVAFFVR</sequence>
<dbReference type="InParanoid" id="A0A2K1QX59"/>
<dbReference type="PANTHER" id="PTHR40640:SF1">
    <property type="entry name" value="ANCHORED GLYCOPROTEIN, PUTATIVE (AFU_ORTHOLOGUE AFUA_8G04860)-RELATED"/>
    <property type="match status" value="1"/>
</dbReference>
<keyword evidence="2" id="KW-0812">Transmembrane</keyword>
<keyword evidence="2" id="KW-1133">Transmembrane helix</keyword>
<keyword evidence="4" id="KW-1185">Reference proteome</keyword>
<keyword evidence="2" id="KW-0472">Membrane</keyword>
<evidence type="ECO:0000313" key="4">
    <source>
        <dbReference type="Proteomes" id="UP000243797"/>
    </source>
</evidence>
<feature type="region of interest" description="Disordered" evidence="1">
    <location>
        <begin position="163"/>
        <end position="197"/>
    </location>
</feature>
<evidence type="ECO:0000256" key="2">
    <source>
        <dbReference type="SAM" id="Phobius"/>
    </source>
</evidence>
<comment type="caution">
    <text evidence="3">The sequence shown here is derived from an EMBL/GenBank/DDBJ whole genome shotgun (WGS) entry which is preliminary data.</text>
</comment>
<protein>
    <submittedName>
        <fullName evidence="3">Uncharacterized protein</fullName>
    </submittedName>
</protein>
<reference evidence="3 4" key="1">
    <citation type="submission" date="2017-06" db="EMBL/GenBank/DDBJ databases">
        <title>Draft genome sequence of a variant of Elsinoe murrayae.</title>
        <authorList>
            <person name="Cheng Q."/>
        </authorList>
    </citation>
    <scope>NUCLEOTIDE SEQUENCE [LARGE SCALE GENOMIC DNA]</scope>
    <source>
        <strain evidence="3 4">CQ-2017a</strain>
    </source>
</reference>
<dbReference type="EMBL" id="NKHZ01000031">
    <property type="protein sequence ID" value="PNS19637.1"/>
    <property type="molecule type" value="Genomic_DNA"/>
</dbReference>
<dbReference type="PANTHER" id="PTHR40640">
    <property type="entry name" value="ANCHORED GLYCOPROTEIN, PUTATIVE (AFU_ORTHOLOGUE AFUA_8G04860)-RELATED"/>
    <property type="match status" value="1"/>
</dbReference>
<proteinExistence type="predicted"/>
<organism evidence="3 4">
    <name type="scientific">Sphaceloma murrayae</name>
    <dbReference type="NCBI Taxonomy" id="2082308"/>
    <lineage>
        <taxon>Eukaryota</taxon>
        <taxon>Fungi</taxon>
        <taxon>Dikarya</taxon>
        <taxon>Ascomycota</taxon>
        <taxon>Pezizomycotina</taxon>
        <taxon>Dothideomycetes</taxon>
        <taxon>Dothideomycetidae</taxon>
        <taxon>Myriangiales</taxon>
        <taxon>Elsinoaceae</taxon>
        <taxon>Sphaceloma</taxon>
    </lineage>
</organism>
<dbReference type="AlphaFoldDB" id="A0A2K1QX59"/>
<dbReference type="OrthoDB" id="4991875at2759"/>
<feature type="transmembrane region" description="Helical" evidence="2">
    <location>
        <begin position="207"/>
        <end position="228"/>
    </location>
</feature>
<name>A0A2K1QX59_9PEZI</name>
<evidence type="ECO:0000256" key="1">
    <source>
        <dbReference type="SAM" id="MobiDB-lite"/>
    </source>
</evidence>